<sequence length="63" mass="7214">MDETQKQLAEQKELLEKIYASVEKTRRAFMWTLIISVAVIVLPLIGMMLIVPQFLSSYSGLIQ</sequence>
<keyword evidence="1" id="KW-0472">Membrane</keyword>
<dbReference type="EMBL" id="MHQK01000015">
    <property type="protein sequence ID" value="OHA01939.1"/>
    <property type="molecule type" value="Genomic_DNA"/>
</dbReference>
<dbReference type="Proteomes" id="UP000178710">
    <property type="component" value="Unassembled WGS sequence"/>
</dbReference>
<protein>
    <submittedName>
        <fullName evidence="2">Uncharacterized protein</fullName>
    </submittedName>
</protein>
<accession>A0A1G2KU55</accession>
<keyword evidence="1" id="KW-0812">Transmembrane</keyword>
<reference evidence="2 3" key="1">
    <citation type="journal article" date="2016" name="Nat. Commun.">
        <title>Thousands of microbial genomes shed light on interconnected biogeochemical processes in an aquifer system.</title>
        <authorList>
            <person name="Anantharaman K."/>
            <person name="Brown C.T."/>
            <person name="Hug L.A."/>
            <person name="Sharon I."/>
            <person name="Castelle C.J."/>
            <person name="Probst A.J."/>
            <person name="Thomas B.C."/>
            <person name="Singh A."/>
            <person name="Wilkins M.J."/>
            <person name="Karaoz U."/>
            <person name="Brodie E.L."/>
            <person name="Williams K.H."/>
            <person name="Hubbard S.S."/>
            <person name="Banfield J.F."/>
        </authorList>
    </citation>
    <scope>NUCLEOTIDE SEQUENCE [LARGE SCALE GENOMIC DNA]</scope>
</reference>
<organism evidence="2 3">
    <name type="scientific">Candidatus Sungbacteria bacterium RIFCSPHIGHO2_02_FULL_49_20</name>
    <dbReference type="NCBI Taxonomy" id="1802272"/>
    <lineage>
        <taxon>Bacteria</taxon>
        <taxon>Candidatus Sungiibacteriota</taxon>
    </lineage>
</organism>
<evidence type="ECO:0000313" key="3">
    <source>
        <dbReference type="Proteomes" id="UP000178710"/>
    </source>
</evidence>
<name>A0A1G2KU55_9BACT</name>
<gene>
    <name evidence="2" type="ORF">A3C12_01045</name>
</gene>
<keyword evidence="1" id="KW-1133">Transmembrane helix</keyword>
<proteinExistence type="predicted"/>
<evidence type="ECO:0000313" key="2">
    <source>
        <dbReference type="EMBL" id="OHA01939.1"/>
    </source>
</evidence>
<comment type="caution">
    <text evidence="2">The sequence shown here is derived from an EMBL/GenBank/DDBJ whole genome shotgun (WGS) entry which is preliminary data.</text>
</comment>
<evidence type="ECO:0000256" key="1">
    <source>
        <dbReference type="SAM" id="Phobius"/>
    </source>
</evidence>
<dbReference type="AlphaFoldDB" id="A0A1G2KU55"/>
<feature type="transmembrane region" description="Helical" evidence="1">
    <location>
        <begin position="28"/>
        <end position="51"/>
    </location>
</feature>